<dbReference type="Pfam" id="PF12781">
    <property type="entry name" value="AAA_9"/>
    <property type="match status" value="1"/>
</dbReference>
<evidence type="ECO:0000256" key="1">
    <source>
        <dbReference type="SAM" id="MobiDB-lite"/>
    </source>
</evidence>
<dbReference type="Proteomes" id="UP000324091">
    <property type="component" value="Chromosome 12"/>
</dbReference>
<dbReference type="InterPro" id="IPR026983">
    <property type="entry name" value="DHC"/>
</dbReference>
<dbReference type="GO" id="GO:0005858">
    <property type="term" value="C:axonemal dynein complex"/>
    <property type="evidence" value="ECO:0007669"/>
    <property type="project" value="TreeGrafter"/>
</dbReference>
<comment type="caution">
    <text evidence="3">The sequence shown here is derived from an EMBL/GenBank/DDBJ whole genome shotgun (WGS) entry which is preliminary data.</text>
</comment>
<dbReference type="GO" id="GO:0007018">
    <property type="term" value="P:microtubule-based movement"/>
    <property type="evidence" value="ECO:0007669"/>
    <property type="project" value="InterPro"/>
</dbReference>
<reference evidence="3 4" key="1">
    <citation type="submission" date="2019-04" db="EMBL/GenBank/DDBJ databases">
        <title>Chromosome genome assembly for Takifugu flavidus.</title>
        <authorList>
            <person name="Xiao S."/>
        </authorList>
    </citation>
    <scope>NUCLEOTIDE SEQUENCE [LARGE SCALE GENOMIC DNA]</scope>
    <source>
        <strain evidence="3">HTHZ2018</strain>
        <tissue evidence="3">Muscle</tissue>
    </source>
</reference>
<dbReference type="InterPro" id="IPR027417">
    <property type="entry name" value="P-loop_NTPase"/>
</dbReference>
<name>A0A5C6PFF5_9TELE</name>
<gene>
    <name evidence="3" type="ORF">D4764_12G0007980</name>
</gene>
<dbReference type="GO" id="GO:0051959">
    <property type="term" value="F:dynein light intermediate chain binding"/>
    <property type="evidence" value="ECO:0007669"/>
    <property type="project" value="InterPro"/>
</dbReference>
<proteinExistence type="predicted"/>
<organism evidence="3 4">
    <name type="scientific">Takifugu flavidus</name>
    <name type="common">sansaifugu</name>
    <dbReference type="NCBI Taxonomy" id="433684"/>
    <lineage>
        <taxon>Eukaryota</taxon>
        <taxon>Metazoa</taxon>
        <taxon>Chordata</taxon>
        <taxon>Craniata</taxon>
        <taxon>Vertebrata</taxon>
        <taxon>Euteleostomi</taxon>
        <taxon>Actinopterygii</taxon>
        <taxon>Neopterygii</taxon>
        <taxon>Teleostei</taxon>
        <taxon>Neoteleostei</taxon>
        <taxon>Acanthomorphata</taxon>
        <taxon>Eupercaria</taxon>
        <taxon>Tetraodontiformes</taxon>
        <taxon>Tetradontoidea</taxon>
        <taxon>Tetraodontidae</taxon>
        <taxon>Takifugu</taxon>
    </lineage>
</organism>
<dbReference type="GO" id="GO:0045505">
    <property type="term" value="F:dynein intermediate chain binding"/>
    <property type="evidence" value="ECO:0007669"/>
    <property type="project" value="InterPro"/>
</dbReference>
<feature type="domain" description="Dynein heavy chain ATP-binding dynein motor region" evidence="2">
    <location>
        <begin position="94"/>
        <end position="193"/>
    </location>
</feature>
<keyword evidence="4" id="KW-1185">Reference proteome</keyword>
<sequence length="309" mass="35420">MFRKSISITEDRTAKAPALVHRPIHNAPDPSCSSCGWCVHWGWDCPHSRFGLGPMDVGPATRRSRSSPSPRVGPWTSAAALPRMNNVRSLLLPYFFPGPRYVVQIGEKLIDYNEDFRLFMATRNPTPFIPPDVASVMTEVNFTTTRAGLRGQLLALTIQQEKPELETEKNRLLQMEEENKIQLTLLEETLLEEETLSRTRLMEGEPPADGRLGRERGEEEENRQQKPTKEEEPEGLSWKDKPMHGMYHRQIEEVADIEKTYQWLTKAGLKDSTEALIMAAQEQALSTRAIEARVYHTRQDPRCRLWRCP</sequence>
<evidence type="ECO:0000259" key="2">
    <source>
        <dbReference type="Pfam" id="PF12781"/>
    </source>
</evidence>
<evidence type="ECO:0000313" key="3">
    <source>
        <dbReference type="EMBL" id="TWW77408.1"/>
    </source>
</evidence>
<evidence type="ECO:0000313" key="4">
    <source>
        <dbReference type="Proteomes" id="UP000324091"/>
    </source>
</evidence>
<dbReference type="InterPro" id="IPR035706">
    <property type="entry name" value="AAA_9"/>
</dbReference>
<dbReference type="PANTHER" id="PTHR46532:SF15">
    <property type="entry name" value="CYTOPLASMIC DYNEIN 2 HEAVY CHAIN 1"/>
    <property type="match status" value="1"/>
</dbReference>
<protein>
    <submittedName>
        <fullName evidence="3">Cytoplasmic dynein 2 heavy chain 1</fullName>
    </submittedName>
</protein>
<dbReference type="EMBL" id="RHFK02000004">
    <property type="protein sequence ID" value="TWW77408.1"/>
    <property type="molecule type" value="Genomic_DNA"/>
</dbReference>
<feature type="compositionally biased region" description="Basic and acidic residues" evidence="1">
    <location>
        <begin position="211"/>
        <end position="230"/>
    </location>
</feature>
<dbReference type="PANTHER" id="PTHR46532">
    <property type="entry name" value="MALE FERTILITY FACTOR KL5"/>
    <property type="match status" value="1"/>
</dbReference>
<accession>A0A5C6PFF5</accession>
<feature type="region of interest" description="Disordered" evidence="1">
    <location>
        <begin position="196"/>
        <end position="241"/>
    </location>
</feature>
<dbReference type="AlphaFoldDB" id="A0A5C6PFF5"/>
<dbReference type="Gene3D" id="3.40.50.300">
    <property type="entry name" value="P-loop containing nucleotide triphosphate hydrolases"/>
    <property type="match status" value="1"/>
</dbReference>